<dbReference type="InterPro" id="IPR036390">
    <property type="entry name" value="WH_DNA-bd_sf"/>
</dbReference>
<evidence type="ECO:0000259" key="4">
    <source>
        <dbReference type="PROSITE" id="PS51077"/>
    </source>
</evidence>
<dbReference type="Pfam" id="PF01614">
    <property type="entry name" value="IclR_C"/>
    <property type="match status" value="1"/>
</dbReference>
<dbReference type="GO" id="GO:0003700">
    <property type="term" value="F:DNA-binding transcription factor activity"/>
    <property type="evidence" value="ECO:0007669"/>
    <property type="project" value="TreeGrafter"/>
</dbReference>
<name>A0A3N2GRE7_9PSEU</name>
<dbReference type="SUPFAM" id="SSF46785">
    <property type="entry name" value="Winged helix' DNA-binding domain"/>
    <property type="match status" value="1"/>
</dbReference>
<reference evidence="6 7" key="1">
    <citation type="submission" date="2018-11" db="EMBL/GenBank/DDBJ databases">
        <title>Sequencing the genomes of 1000 actinobacteria strains.</title>
        <authorList>
            <person name="Klenk H.-P."/>
        </authorList>
    </citation>
    <scope>NUCLEOTIDE SEQUENCE [LARGE SCALE GENOMIC DNA]</scope>
    <source>
        <strain evidence="6 7">DSM 44348</strain>
    </source>
</reference>
<dbReference type="PROSITE" id="PS51077">
    <property type="entry name" value="HTH_ICLR"/>
    <property type="match status" value="1"/>
</dbReference>
<evidence type="ECO:0000313" key="7">
    <source>
        <dbReference type="Proteomes" id="UP000274843"/>
    </source>
</evidence>
<dbReference type="InterPro" id="IPR029016">
    <property type="entry name" value="GAF-like_dom_sf"/>
</dbReference>
<dbReference type="PROSITE" id="PS51078">
    <property type="entry name" value="ICLR_ED"/>
    <property type="match status" value="1"/>
</dbReference>
<keyword evidence="1" id="KW-0805">Transcription regulation</keyword>
<accession>A0A3N2GRE7</accession>
<dbReference type="InterPro" id="IPR036388">
    <property type="entry name" value="WH-like_DNA-bd_sf"/>
</dbReference>
<dbReference type="InterPro" id="IPR050707">
    <property type="entry name" value="HTH_MetabolicPath_Reg"/>
</dbReference>
<dbReference type="RefSeq" id="WP_167498970.1">
    <property type="nucleotide sequence ID" value="NZ_RKHY01000001.1"/>
</dbReference>
<proteinExistence type="predicted"/>
<dbReference type="InterPro" id="IPR005471">
    <property type="entry name" value="Tscrpt_reg_IclR_N"/>
</dbReference>
<dbReference type="SUPFAM" id="SSF55781">
    <property type="entry name" value="GAF domain-like"/>
    <property type="match status" value="1"/>
</dbReference>
<protein>
    <submittedName>
        <fullName evidence="6">IclR family transcriptional regulator</fullName>
    </submittedName>
</protein>
<dbReference type="GeneID" id="301842236"/>
<dbReference type="Proteomes" id="UP000274843">
    <property type="component" value="Unassembled WGS sequence"/>
</dbReference>
<evidence type="ECO:0000256" key="2">
    <source>
        <dbReference type="ARBA" id="ARBA00023125"/>
    </source>
</evidence>
<gene>
    <name evidence="6" type="ORF">EDD35_0764</name>
</gene>
<dbReference type="SMART" id="SM00346">
    <property type="entry name" value="HTH_ICLR"/>
    <property type="match status" value="1"/>
</dbReference>
<feature type="domain" description="IclR-ED" evidence="5">
    <location>
        <begin position="70"/>
        <end position="254"/>
    </location>
</feature>
<dbReference type="InterPro" id="IPR014757">
    <property type="entry name" value="Tscrpt_reg_IclR_C"/>
</dbReference>
<dbReference type="AlphaFoldDB" id="A0A3N2GRE7"/>
<evidence type="ECO:0000256" key="1">
    <source>
        <dbReference type="ARBA" id="ARBA00023015"/>
    </source>
</evidence>
<keyword evidence="2" id="KW-0238">DNA-binding</keyword>
<dbReference type="Gene3D" id="3.30.450.40">
    <property type="match status" value="1"/>
</dbReference>
<evidence type="ECO:0000256" key="3">
    <source>
        <dbReference type="ARBA" id="ARBA00023163"/>
    </source>
</evidence>
<organism evidence="6 7">
    <name type="scientific">Amycolatopsis thermoflava</name>
    <dbReference type="NCBI Taxonomy" id="84480"/>
    <lineage>
        <taxon>Bacteria</taxon>
        <taxon>Bacillati</taxon>
        <taxon>Actinomycetota</taxon>
        <taxon>Actinomycetes</taxon>
        <taxon>Pseudonocardiales</taxon>
        <taxon>Pseudonocardiaceae</taxon>
        <taxon>Amycolatopsis</taxon>
        <taxon>Amycolatopsis methanolica group</taxon>
    </lineage>
</organism>
<sequence>MSDNRYYLAGVGRALRFLELIGDHENGLTLKQATDRLGLDTTSAFRLARTLETDGYLQRDEHGVYKLGSAALNLGVAYLDSLDLRRTSLPRLGALLEPPVDFASLAALSGRRAVIIERLERQAAAAIPGHAGWSFSLHSTSLGKALLAYLPVETAHEWLTSMPLPKLTPATLTTPDELQEELARIRADGCAYNIGESRPNALAVAAPVFNHLGHVVAAINASGYAPELTEDALRGPIRQKVLDAAAALSRDLGYRNSGMTTVGR</sequence>
<dbReference type="GO" id="GO:0003677">
    <property type="term" value="F:DNA binding"/>
    <property type="evidence" value="ECO:0007669"/>
    <property type="project" value="UniProtKB-KW"/>
</dbReference>
<dbReference type="EMBL" id="RKHY01000001">
    <property type="protein sequence ID" value="ROS38485.1"/>
    <property type="molecule type" value="Genomic_DNA"/>
</dbReference>
<dbReference type="GO" id="GO:0045892">
    <property type="term" value="P:negative regulation of DNA-templated transcription"/>
    <property type="evidence" value="ECO:0007669"/>
    <property type="project" value="TreeGrafter"/>
</dbReference>
<dbReference type="Pfam" id="PF09339">
    <property type="entry name" value="HTH_IclR"/>
    <property type="match status" value="1"/>
</dbReference>
<feature type="domain" description="HTH iclR-type" evidence="4">
    <location>
        <begin position="8"/>
        <end position="69"/>
    </location>
</feature>
<comment type="caution">
    <text evidence="6">The sequence shown here is derived from an EMBL/GenBank/DDBJ whole genome shotgun (WGS) entry which is preliminary data.</text>
</comment>
<keyword evidence="7" id="KW-1185">Reference proteome</keyword>
<evidence type="ECO:0000313" key="6">
    <source>
        <dbReference type="EMBL" id="ROS38485.1"/>
    </source>
</evidence>
<keyword evidence="3" id="KW-0804">Transcription</keyword>
<dbReference type="PANTHER" id="PTHR30136">
    <property type="entry name" value="HELIX-TURN-HELIX TRANSCRIPTIONAL REGULATOR, ICLR FAMILY"/>
    <property type="match status" value="1"/>
</dbReference>
<evidence type="ECO:0000259" key="5">
    <source>
        <dbReference type="PROSITE" id="PS51078"/>
    </source>
</evidence>
<dbReference type="Gene3D" id="1.10.10.10">
    <property type="entry name" value="Winged helix-like DNA-binding domain superfamily/Winged helix DNA-binding domain"/>
    <property type="match status" value="1"/>
</dbReference>
<dbReference type="PANTHER" id="PTHR30136:SF24">
    <property type="entry name" value="HTH-TYPE TRANSCRIPTIONAL REPRESSOR ALLR"/>
    <property type="match status" value="1"/>
</dbReference>